<feature type="domain" description="Tripartite ATP-independent periplasmic transporters DctQ component" evidence="10">
    <location>
        <begin position="44"/>
        <end position="162"/>
    </location>
</feature>
<feature type="transmembrane region" description="Helical" evidence="9">
    <location>
        <begin position="51"/>
        <end position="71"/>
    </location>
</feature>
<comment type="function">
    <text evidence="9">Part of the tripartite ATP-independent periplasmic (TRAP) transport system.</text>
</comment>
<accession>A0A2R8A7T9</accession>
<keyword evidence="7 9" id="KW-0472">Membrane</keyword>
<feature type="transmembrane region" description="Helical" evidence="9">
    <location>
        <begin position="135"/>
        <end position="158"/>
    </location>
</feature>
<dbReference type="InterPro" id="IPR007387">
    <property type="entry name" value="TRAP_DctQ"/>
</dbReference>
<evidence type="ECO:0000256" key="1">
    <source>
        <dbReference type="ARBA" id="ARBA00004429"/>
    </source>
</evidence>
<dbReference type="EMBL" id="OMKW01000001">
    <property type="protein sequence ID" value="SPF28299.1"/>
    <property type="molecule type" value="Genomic_DNA"/>
</dbReference>
<proteinExistence type="inferred from homology"/>
<keyword evidence="2 9" id="KW-0813">Transport</keyword>
<evidence type="ECO:0000259" key="10">
    <source>
        <dbReference type="Pfam" id="PF04290"/>
    </source>
</evidence>
<evidence type="ECO:0000256" key="8">
    <source>
        <dbReference type="ARBA" id="ARBA00038436"/>
    </source>
</evidence>
<evidence type="ECO:0000256" key="7">
    <source>
        <dbReference type="ARBA" id="ARBA00023136"/>
    </source>
</evidence>
<dbReference type="OrthoDB" id="9797534at2"/>
<dbReference type="InterPro" id="IPR055348">
    <property type="entry name" value="DctQ"/>
</dbReference>
<gene>
    <name evidence="11" type="ORF">POI8812_00597</name>
</gene>
<keyword evidence="5 9" id="KW-0812">Transmembrane</keyword>
<dbReference type="PANTHER" id="PTHR35011:SF10">
    <property type="entry name" value="TRAP TRANSPORTER SMALL PERMEASE PROTEIN"/>
    <property type="match status" value="1"/>
</dbReference>
<protein>
    <recommendedName>
        <fullName evidence="9">TRAP transporter small permease protein</fullName>
    </recommendedName>
</protein>
<name>A0A2R8A7T9_9RHOB</name>
<evidence type="ECO:0000256" key="6">
    <source>
        <dbReference type="ARBA" id="ARBA00022989"/>
    </source>
</evidence>
<organism evidence="11 12">
    <name type="scientific">Pontivivens insulae</name>
    <dbReference type="NCBI Taxonomy" id="1639689"/>
    <lineage>
        <taxon>Bacteria</taxon>
        <taxon>Pseudomonadati</taxon>
        <taxon>Pseudomonadota</taxon>
        <taxon>Alphaproteobacteria</taxon>
        <taxon>Rhodobacterales</taxon>
        <taxon>Paracoccaceae</taxon>
        <taxon>Pontivivens</taxon>
    </lineage>
</organism>
<keyword evidence="3" id="KW-1003">Cell membrane</keyword>
<dbReference type="GO" id="GO:0022857">
    <property type="term" value="F:transmembrane transporter activity"/>
    <property type="evidence" value="ECO:0007669"/>
    <property type="project" value="UniProtKB-UniRule"/>
</dbReference>
<feature type="transmembrane region" description="Helical" evidence="9">
    <location>
        <begin position="92"/>
        <end position="115"/>
    </location>
</feature>
<reference evidence="11 12" key="1">
    <citation type="submission" date="2018-03" db="EMBL/GenBank/DDBJ databases">
        <authorList>
            <person name="Keele B.F."/>
        </authorList>
    </citation>
    <scope>NUCLEOTIDE SEQUENCE [LARGE SCALE GENOMIC DNA]</scope>
    <source>
        <strain evidence="11 12">CeCT 8812</strain>
    </source>
</reference>
<keyword evidence="12" id="KW-1185">Reference proteome</keyword>
<keyword evidence="6 9" id="KW-1133">Transmembrane helix</keyword>
<evidence type="ECO:0000256" key="5">
    <source>
        <dbReference type="ARBA" id="ARBA00022692"/>
    </source>
</evidence>
<dbReference type="GO" id="GO:0005886">
    <property type="term" value="C:plasma membrane"/>
    <property type="evidence" value="ECO:0007669"/>
    <property type="project" value="UniProtKB-SubCell"/>
</dbReference>
<dbReference type="AlphaFoldDB" id="A0A2R8A7T9"/>
<evidence type="ECO:0000256" key="3">
    <source>
        <dbReference type="ARBA" id="ARBA00022475"/>
    </source>
</evidence>
<dbReference type="Pfam" id="PF04290">
    <property type="entry name" value="DctQ"/>
    <property type="match status" value="1"/>
</dbReference>
<comment type="subcellular location">
    <subcellularLocation>
        <location evidence="1 9">Cell inner membrane</location>
        <topology evidence="1 9">Multi-pass membrane protein</topology>
    </subcellularLocation>
</comment>
<feature type="transmembrane region" description="Helical" evidence="9">
    <location>
        <begin position="12"/>
        <end position="31"/>
    </location>
</feature>
<dbReference type="RefSeq" id="WP_108781017.1">
    <property type="nucleotide sequence ID" value="NZ_OMKW01000001.1"/>
</dbReference>
<comment type="similarity">
    <text evidence="8 9">Belongs to the TRAP transporter small permease family.</text>
</comment>
<sequence>MGRMLDRLYDLAGALAALAILMICVVVAAQIGLNILARVGGPGLSFTIPSYADFAGFALAAASFLALAHTLRRGGHIRVTLLTNRLPHGARWAVELFVLALATALTAFATYYMWLLVAESLHYNDTSPGMIAIPLWIPQTPVALGLSLLTLALIHTLVESVQARGAILTGEGGAE</sequence>
<keyword evidence="4 9" id="KW-0997">Cell inner membrane</keyword>
<dbReference type="GO" id="GO:0015740">
    <property type="term" value="P:C4-dicarboxylate transport"/>
    <property type="evidence" value="ECO:0007669"/>
    <property type="project" value="TreeGrafter"/>
</dbReference>
<comment type="subunit">
    <text evidence="9">The complex comprises the extracytoplasmic solute receptor protein and the two transmembrane proteins.</text>
</comment>
<evidence type="ECO:0000256" key="4">
    <source>
        <dbReference type="ARBA" id="ARBA00022519"/>
    </source>
</evidence>
<evidence type="ECO:0000313" key="12">
    <source>
        <dbReference type="Proteomes" id="UP000244932"/>
    </source>
</evidence>
<evidence type="ECO:0000256" key="2">
    <source>
        <dbReference type="ARBA" id="ARBA00022448"/>
    </source>
</evidence>
<evidence type="ECO:0000256" key="9">
    <source>
        <dbReference type="RuleBase" id="RU369079"/>
    </source>
</evidence>
<dbReference type="PANTHER" id="PTHR35011">
    <property type="entry name" value="2,3-DIKETO-L-GULONATE TRAP TRANSPORTER SMALL PERMEASE PROTEIN YIAM"/>
    <property type="match status" value="1"/>
</dbReference>
<dbReference type="Proteomes" id="UP000244932">
    <property type="component" value="Unassembled WGS sequence"/>
</dbReference>
<evidence type="ECO:0000313" key="11">
    <source>
        <dbReference type="EMBL" id="SPF28299.1"/>
    </source>
</evidence>